<dbReference type="Pfam" id="PF01926">
    <property type="entry name" value="MMR_HSR1"/>
    <property type="match status" value="1"/>
</dbReference>
<sequence>MRGLRTSTSTLFNALTSNSKAEAANFPFCTIEPNIGMRPVPTTMEFVDIAGLVKGASKGEGLGNKFLANIRECDSIVQVVRCFDNDDVIHVEGRIDPVEDIDTINFELALADLSQVEKRLERLKKGKAKTTEEGKRNEVEAAALAKIVEALEDGRAARTADLEAEEKEAVRGLCLLTLKPLIYAGNVAETDLADDGASNEHALKEHAKGEQSGVILVSAQVESELMDLDEAEAAEYLADLGAKERGLHSLIRATYQQLGLRTYFTTGEKESRAWTIRQGMTAPQGLVRLEGKDYVVQEGDIMVFRFNV</sequence>
<dbReference type="Gene3D" id="3.40.50.300">
    <property type="entry name" value="P-loop containing nucleotide triphosphate hydrolases"/>
    <property type="match status" value="2"/>
</dbReference>
<dbReference type="Gene3D" id="1.10.150.300">
    <property type="entry name" value="TGS-like domain"/>
    <property type="match status" value="1"/>
</dbReference>
<dbReference type="InterPro" id="IPR023192">
    <property type="entry name" value="TGS-like_dom_sf"/>
</dbReference>
<dbReference type="InterPro" id="IPR006073">
    <property type="entry name" value="GTP-bd"/>
</dbReference>
<gene>
    <name evidence="4" type="ORF">QBZ16_002429</name>
</gene>
<keyword evidence="2" id="KW-0067">ATP-binding</keyword>
<evidence type="ECO:0000313" key="5">
    <source>
        <dbReference type="Proteomes" id="UP001255856"/>
    </source>
</evidence>
<evidence type="ECO:0000259" key="3">
    <source>
        <dbReference type="PROSITE" id="PS51710"/>
    </source>
</evidence>
<dbReference type="InterPro" id="IPR012675">
    <property type="entry name" value="Beta-grasp_dom_sf"/>
</dbReference>
<keyword evidence="5" id="KW-1185">Reference proteome</keyword>
<keyword evidence="1" id="KW-0547">Nucleotide-binding</keyword>
<dbReference type="GO" id="GO:0005737">
    <property type="term" value="C:cytoplasm"/>
    <property type="evidence" value="ECO:0007669"/>
    <property type="project" value="TreeGrafter"/>
</dbReference>
<dbReference type="PRINTS" id="PR00326">
    <property type="entry name" value="GTP1OBG"/>
</dbReference>
<dbReference type="PANTHER" id="PTHR23305">
    <property type="entry name" value="OBG GTPASE FAMILY"/>
    <property type="match status" value="1"/>
</dbReference>
<dbReference type="Proteomes" id="UP001255856">
    <property type="component" value="Unassembled WGS sequence"/>
</dbReference>
<dbReference type="InterPro" id="IPR004396">
    <property type="entry name" value="ATPase_YchF/OLA1"/>
</dbReference>
<dbReference type="AlphaFoldDB" id="A0AAD9IKK4"/>
<dbReference type="FunFam" id="1.10.150.300:FF:000001">
    <property type="entry name" value="Ribosome-binding ATPase YchF"/>
    <property type="match status" value="1"/>
</dbReference>
<feature type="domain" description="OBG-type G" evidence="3">
    <location>
        <begin position="9"/>
        <end position="237"/>
    </location>
</feature>
<name>A0AAD9IKK4_PROWI</name>
<dbReference type="PROSITE" id="PS51710">
    <property type="entry name" value="G_OBG"/>
    <property type="match status" value="1"/>
</dbReference>
<protein>
    <recommendedName>
        <fullName evidence="3">OBG-type G domain-containing protein</fullName>
    </recommendedName>
</protein>
<dbReference type="NCBIfam" id="TIGR00092">
    <property type="entry name" value="redox-regulated ATPase YchF"/>
    <property type="match status" value="1"/>
</dbReference>
<evidence type="ECO:0000256" key="1">
    <source>
        <dbReference type="ARBA" id="ARBA00022741"/>
    </source>
</evidence>
<dbReference type="SUPFAM" id="SSF52540">
    <property type="entry name" value="P-loop containing nucleoside triphosphate hydrolases"/>
    <property type="match status" value="1"/>
</dbReference>
<dbReference type="GO" id="GO:0005524">
    <property type="term" value="F:ATP binding"/>
    <property type="evidence" value="ECO:0007669"/>
    <property type="project" value="UniProtKB-KW"/>
</dbReference>
<dbReference type="InterPro" id="IPR041706">
    <property type="entry name" value="YchF_N"/>
</dbReference>
<dbReference type="GO" id="GO:0005525">
    <property type="term" value="F:GTP binding"/>
    <property type="evidence" value="ECO:0007669"/>
    <property type="project" value="InterPro"/>
</dbReference>
<dbReference type="InterPro" id="IPR031167">
    <property type="entry name" value="G_OBG"/>
</dbReference>
<dbReference type="Gene3D" id="3.10.20.30">
    <property type="match status" value="2"/>
</dbReference>
<reference evidence="4" key="1">
    <citation type="submission" date="2021-01" db="EMBL/GenBank/DDBJ databases">
        <authorList>
            <person name="Eckstrom K.M.E."/>
        </authorList>
    </citation>
    <scope>NUCLEOTIDE SEQUENCE</scope>
    <source>
        <strain evidence="4">UVCC 0001</strain>
    </source>
</reference>
<dbReference type="InterPro" id="IPR013029">
    <property type="entry name" value="YchF_C"/>
</dbReference>
<dbReference type="GO" id="GO:0016887">
    <property type="term" value="F:ATP hydrolysis activity"/>
    <property type="evidence" value="ECO:0007669"/>
    <property type="project" value="InterPro"/>
</dbReference>
<organism evidence="4 5">
    <name type="scientific">Prototheca wickerhamii</name>
    <dbReference type="NCBI Taxonomy" id="3111"/>
    <lineage>
        <taxon>Eukaryota</taxon>
        <taxon>Viridiplantae</taxon>
        <taxon>Chlorophyta</taxon>
        <taxon>core chlorophytes</taxon>
        <taxon>Trebouxiophyceae</taxon>
        <taxon>Chlorellales</taxon>
        <taxon>Chlorellaceae</taxon>
        <taxon>Prototheca</taxon>
    </lineage>
</organism>
<dbReference type="InterPro" id="IPR027417">
    <property type="entry name" value="P-loop_NTPase"/>
</dbReference>
<dbReference type="Pfam" id="PF06071">
    <property type="entry name" value="YchF-GTPase_C"/>
    <property type="match status" value="1"/>
</dbReference>
<dbReference type="PANTHER" id="PTHR23305:SF18">
    <property type="entry name" value="OBG-TYPE G DOMAIN-CONTAINING PROTEIN"/>
    <property type="match status" value="1"/>
</dbReference>
<comment type="caution">
    <text evidence="4">The sequence shown here is derived from an EMBL/GenBank/DDBJ whole genome shotgun (WGS) entry which is preliminary data.</text>
</comment>
<accession>A0AAD9IKK4</accession>
<evidence type="ECO:0000313" key="4">
    <source>
        <dbReference type="EMBL" id="KAK2080033.1"/>
    </source>
</evidence>
<dbReference type="CDD" id="cd01900">
    <property type="entry name" value="YchF"/>
    <property type="match status" value="1"/>
</dbReference>
<proteinExistence type="predicted"/>
<dbReference type="EMBL" id="JASFZW010000002">
    <property type="protein sequence ID" value="KAK2080033.1"/>
    <property type="molecule type" value="Genomic_DNA"/>
</dbReference>
<evidence type="ECO:0000256" key="2">
    <source>
        <dbReference type="ARBA" id="ARBA00022840"/>
    </source>
</evidence>